<protein>
    <recommendedName>
        <fullName evidence="7">DUF2057 domain-containing protein</fullName>
    </recommendedName>
</protein>
<keyword evidence="2 4" id="KW-0732">Signal</keyword>
<evidence type="ECO:0008006" key="7">
    <source>
        <dbReference type="Google" id="ProtNLM"/>
    </source>
</evidence>
<reference evidence="6" key="1">
    <citation type="submission" date="2016-10" db="EMBL/GenBank/DDBJ databases">
        <authorList>
            <person name="Varghese N."/>
            <person name="Submissions S."/>
        </authorList>
    </citation>
    <scope>NUCLEOTIDE SEQUENCE [LARGE SCALE GENOMIC DNA]</scope>
    <source>
        <strain evidence="6">DSM 3384</strain>
    </source>
</reference>
<accession>A0A1H2EHF3</accession>
<name>A0A1H2EHF3_9BACT</name>
<keyword evidence="6" id="KW-1185">Reference proteome</keyword>
<feature type="signal peptide" evidence="4">
    <location>
        <begin position="1"/>
        <end position="22"/>
    </location>
</feature>
<dbReference type="EMBL" id="FNLL01000003">
    <property type="protein sequence ID" value="SDT94413.1"/>
    <property type="molecule type" value="Genomic_DNA"/>
</dbReference>
<dbReference type="Pfam" id="PF09829">
    <property type="entry name" value="DUF2057"/>
    <property type="match status" value="1"/>
</dbReference>
<organism evidence="5 6">
    <name type="scientific">Desulfobacula phenolica</name>
    <dbReference type="NCBI Taxonomy" id="90732"/>
    <lineage>
        <taxon>Bacteria</taxon>
        <taxon>Pseudomonadati</taxon>
        <taxon>Thermodesulfobacteriota</taxon>
        <taxon>Desulfobacteria</taxon>
        <taxon>Desulfobacterales</taxon>
        <taxon>Desulfobacteraceae</taxon>
        <taxon>Desulfobacula</taxon>
    </lineage>
</organism>
<sequence length="232" mass="26767">MMKKFRTGLLLILICIASSAWADVALMLPENINLIAVNGKKTKNLSEVILMDGVNQIAVQFLDEFGRNNESEIEYSEIFVIKFRAQNQTLHLKTPHIADKHDVKKLNDTPEFYILNNSNHVIQIHVDTLKKEGLQLMRDYEQELCLFNKSHSSAAATFSQKKTRYTETVPPNNSPNVKKATHSKVKTNCQQIDQETYSMSSDVAETMLKYWYGQADEQSRRNFREWLKCSNF</sequence>
<dbReference type="PANTHER" id="PTHR38108:SF1">
    <property type="entry name" value="UPF0319 PROTEIN YCCT"/>
    <property type="match status" value="1"/>
</dbReference>
<feature type="region of interest" description="Disordered" evidence="3">
    <location>
        <begin position="162"/>
        <end position="184"/>
    </location>
</feature>
<evidence type="ECO:0000256" key="4">
    <source>
        <dbReference type="SAM" id="SignalP"/>
    </source>
</evidence>
<feature type="chain" id="PRO_5011638806" description="DUF2057 domain-containing protein" evidence="4">
    <location>
        <begin position="23"/>
        <end position="232"/>
    </location>
</feature>
<dbReference type="Proteomes" id="UP000199608">
    <property type="component" value="Unassembled WGS sequence"/>
</dbReference>
<dbReference type="RefSeq" id="WP_175530282.1">
    <property type="nucleotide sequence ID" value="NZ_FNLL01000003.1"/>
</dbReference>
<dbReference type="InterPro" id="IPR018635">
    <property type="entry name" value="UPF0319"/>
</dbReference>
<proteinExistence type="inferred from homology"/>
<evidence type="ECO:0000313" key="5">
    <source>
        <dbReference type="EMBL" id="SDT94413.1"/>
    </source>
</evidence>
<evidence type="ECO:0000256" key="1">
    <source>
        <dbReference type="ARBA" id="ARBA00008490"/>
    </source>
</evidence>
<evidence type="ECO:0000256" key="2">
    <source>
        <dbReference type="ARBA" id="ARBA00022729"/>
    </source>
</evidence>
<dbReference type="PANTHER" id="PTHR38108">
    <property type="entry name" value="UPF0319 PROTEIN YCCT"/>
    <property type="match status" value="1"/>
</dbReference>
<evidence type="ECO:0000313" key="6">
    <source>
        <dbReference type="Proteomes" id="UP000199608"/>
    </source>
</evidence>
<comment type="similarity">
    <text evidence="1">Belongs to the UPF0319 family.</text>
</comment>
<gene>
    <name evidence="5" type="ORF">SAMN04487931_103111</name>
</gene>
<evidence type="ECO:0000256" key="3">
    <source>
        <dbReference type="SAM" id="MobiDB-lite"/>
    </source>
</evidence>
<dbReference type="AlphaFoldDB" id="A0A1H2EHF3"/>